<reference evidence="1" key="1">
    <citation type="submission" date="2023-10" db="EMBL/GenBank/DDBJ databases">
        <authorList>
            <person name="Rodriguez Cubillos JULIANA M."/>
            <person name="De Vega J."/>
        </authorList>
    </citation>
    <scope>NUCLEOTIDE SEQUENCE</scope>
</reference>
<sequence length="581" mass="64901">MENFEEPARLLLEDSLLQSEQSLHTRDGSVNIKGELAVKSETGTWKACPFILGTFFCERLAYYGIATNLVTYLTTKLHQGLVSAAKNVTTFQGTCYLTPLVGSFFADAYLGRYWTIAVFYGIYLIGICILILSATISALKPMECVNYVCPSATLAQNVVFFLGIFLIALGTGGVKPCIWPFGADQFDDTDHRERASKGSFFNWNYFTSNIGALLSVTILVWTEENVGWGLGYGISALFIVIGIIIFFLGTPIYRFQRPMGSPLTRICQVISAAIFRRKLEVPQDNCLLFETGSSRLEHSDGLRFLDKAAVISNADKETAEATSPWRLCTVTQVEELKILIRIFPIWASEIIFCAVYAQMSSLFVEQGKMMDTTIDSFKIPAASLSTFNIIAVIIWVPIYDRGIVPIARKITNNVRGFSELQRMGIGLFLSIICMSAAALLETKRLQIAIEFGLVDENVPVPLSILWQIPQYFLLGAAEVFTFVGQHEFFYEQAPDTMRSFCSALALLTNSLGNYLSSLIVTIVDCITTKDGNSGWIRDNLNEGHLDYFFWLLAGLSFVNMLVYIFYARKYKQKNACHTSHS</sequence>
<evidence type="ECO:0000313" key="2">
    <source>
        <dbReference type="Proteomes" id="UP001177021"/>
    </source>
</evidence>
<accession>A0ACB0ME17</accession>
<keyword evidence="2" id="KW-1185">Reference proteome</keyword>
<dbReference type="EMBL" id="CASHSV030000823">
    <property type="protein sequence ID" value="CAJ2677762.1"/>
    <property type="molecule type" value="Genomic_DNA"/>
</dbReference>
<dbReference type="Proteomes" id="UP001177021">
    <property type="component" value="Unassembled WGS sequence"/>
</dbReference>
<organism evidence="1 2">
    <name type="scientific">Trifolium pratense</name>
    <name type="common">Red clover</name>
    <dbReference type="NCBI Taxonomy" id="57577"/>
    <lineage>
        <taxon>Eukaryota</taxon>
        <taxon>Viridiplantae</taxon>
        <taxon>Streptophyta</taxon>
        <taxon>Embryophyta</taxon>
        <taxon>Tracheophyta</taxon>
        <taxon>Spermatophyta</taxon>
        <taxon>Magnoliopsida</taxon>
        <taxon>eudicotyledons</taxon>
        <taxon>Gunneridae</taxon>
        <taxon>Pentapetalae</taxon>
        <taxon>rosids</taxon>
        <taxon>fabids</taxon>
        <taxon>Fabales</taxon>
        <taxon>Fabaceae</taxon>
        <taxon>Papilionoideae</taxon>
        <taxon>50 kb inversion clade</taxon>
        <taxon>NPAAA clade</taxon>
        <taxon>Hologalegina</taxon>
        <taxon>IRL clade</taxon>
        <taxon>Trifolieae</taxon>
        <taxon>Trifolium</taxon>
    </lineage>
</organism>
<proteinExistence type="predicted"/>
<protein>
    <submittedName>
        <fullName evidence="1">Uncharacterized protein</fullName>
    </submittedName>
</protein>
<name>A0ACB0ME17_TRIPR</name>
<gene>
    <name evidence="1" type="ORF">MILVUS5_LOCUS40195</name>
</gene>
<evidence type="ECO:0000313" key="1">
    <source>
        <dbReference type="EMBL" id="CAJ2677762.1"/>
    </source>
</evidence>
<comment type="caution">
    <text evidence="1">The sequence shown here is derived from an EMBL/GenBank/DDBJ whole genome shotgun (WGS) entry which is preliminary data.</text>
</comment>